<accession>A0ACA9M156</accession>
<comment type="caution">
    <text evidence="1">The sequence shown here is derived from an EMBL/GenBank/DDBJ whole genome shotgun (WGS) entry which is preliminary data.</text>
</comment>
<sequence length="900" mass="101496">MSQCRKGHTVNDIDHLIEHKLEPIVVTVGHTTSQITAGTVRLRDKALKLVEILLNRAPRFIRPATERIGDRLKIAWNDIPPLRWTTYLALTFCLIPLAIFLCWSILTSVAILATAGIVIVIIEAPIRDEKLPTPDDVRKAVENLERIVLSANDYCDSIDKLSKASKAFSKSLKDYGNIKGMDATHVTCFQVTSQFYESCAEVQSKLNKSIQKEFEALQKLWDKYSKKVTKEEKAHNDYIDDLDRQLNKITADYDRRIKKDNNNKTSAESYESICRMVENQNNSFDDSKKKGGTSVTKINEILPSIGVFAQASQDDNEDGSGVSVCTIISKPAKEIAMITRKLSRRASHKVSQSIASISELQIAAMNYLSPDFSKPLSEDQEHLSSSKSSPPPQIPVLIPSDPINIQFNQPIPILPEETITSWNGRPKENGVKKSDRHISLPQNLDIISQISSPIPLTAKPRTPDLISKISIGIHEDDHPFFRDYDVNFSSNDNSEVINNSQDSPNPLQSSEKPQSDNENKRLTIITGNNFSSSNANNGVGGEDDRSTEETKPDSINDKPPNPAYSFDTRYLVCSFPVDLPVRTPPCSPSTSPRQSDMCYYNPNYVNSNNFDSERVEIERKIEPKKRERLQHIFSQSDGNTRQGEKYNDEPDEFVSKNDHQSEITCSSPSTISNEDADKQNGRLDNHNTKTSSPSPLSIKSDVAESERARTRAPYNLSPRRAYTDYPLPINTNKRAGPSVADLRERFSSSLNNEKEKIPTVPRSVPISRQGRVITLLSKFDAEGPNTRQSSRSSNHSRSDDYLFRDQDSRSSNHSRSDDYFFKDQDSRSCDYDYDNQHHEDDRDNDEYIDHVRDEHVLSSSPTKQEECDCHICQKVNSSLDPQDDSSTFGRRSFCENSSNI</sequence>
<dbReference type="EMBL" id="CAJVPT010008825">
    <property type="protein sequence ID" value="CAG8555669.1"/>
    <property type="molecule type" value="Genomic_DNA"/>
</dbReference>
<keyword evidence="2" id="KW-1185">Reference proteome</keyword>
<gene>
    <name evidence="1" type="ORF">ACOLOM_LOCUS5032</name>
</gene>
<evidence type="ECO:0000313" key="2">
    <source>
        <dbReference type="Proteomes" id="UP000789525"/>
    </source>
</evidence>
<name>A0ACA9M156_9GLOM</name>
<dbReference type="Proteomes" id="UP000789525">
    <property type="component" value="Unassembled WGS sequence"/>
</dbReference>
<evidence type="ECO:0000313" key="1">
    <source>
        <dbReference type="EMBL" id="CAG8555669.1"/>
    </source>
</evidence>
<proteinExistence type="predicted"/>
<reference evidence="1" key="1">
    <citation type="submission" date="2021-06" db="EMBL/GenBank/DDBJ databases">
        <authorList>
            <person name="Kallberg Y."/>
            <person name="Tangrot J."/>
            <person name="Rosling A."/>
        </authorList>
    </citation>
    <scope>NUCLEOTIDE SEQUENCE</scope>
    <source>
        <strain evidence="1">CL356</strain>
    </source>
</reference>
<protein>
    <submittedName>
        <fullName evidence="1">4398_t:CDS:1</fullName>
    </submittedName>
</protein>
<organism evidence="1 2">
    <name type="scientific">Acaulospora colombiana</name>
    <dbReference type="NCBI Taxonomy" id="27376"/>
    <lineage>
        <taxon>Eukaryota</taxon>
        <taxon>Fungi</taxon>
        <taxon>Fungi incertae sedis</taxon>
        <taxon>Mucoromycota</taxon>
        <taxon>Glomeromycotina</taxon>
        <taxon>Glomeromycetes</taxon>
        <taxon>Diversisporales</taxon>
        <taxon>Acaulosporaceae</taxon>
        <taxon>Acaulospora</taxon>
    </lineage>
</organism>